<dbReference type="InterPro" id="IPR036812">
    <property type="entry name" value="NAD(P)_OxRdtase_dom_sf"/>
</dbReference>
<accession>A0A7S1FNC9</accession>
<dbReference type="InterPro" id="IPR050791">
    <property type="entry name" value="Aldo-Keto_reductase"/>
</dbReference>
<feature type="domain" description="NADP-dependent oxidoreductase" evidence="2">
    <location>
        <begin position="101"/>
        <end position="434"/>
    </location>
</feature>
<gene>
    <name evidence="3" type="ORF">CHYS00102_LOCUS4702</name>
</gene>
<dbReference type="EMBL" id="HBFR01006539">
    <property type="protein sequence ID" value="CAD8877518.1"/>
    <property type="molecule type" value="Transcribed_RNA"/>
</dbReference>
<dbReference type="GO" id="GO:0016491">
    <property type="term" value="F:oxidoreductase activity"/>
    <property type="evidence" value="ECO:0007669"/>
    <property type="project" value="UniProtKB-KW"/>
</dbReference>
<dbReference type="Pfam" id="PF00248">
    <property type="entry name" value="Aldo_ket_red"/>
    <property type="match status" value="1"/>
</dbReference>
<dbReference type="SUPFAM" id="SSF51430">
    <property type="entry name" value="NAD(P)-linked oxidoreductase"/>
    <property type="match status" value="1"/>
</dbReference>
<evidence type="ECO:0000256" key="1">
    <source>
        <dbReference type="ARBA" id="ARBA00023002"/>
    </source>
</evidence>
<reference evidence="3" key="1">
    <citation type="submission" date="2021-01" db="EMBL/GenBank/DDBJ databases">
        <authorList>
            <person name="Corre E."/>
            <person name="Pelletier E."/>
            <person name="Niang G."/>
            <person name="Scheremetjew M."/>
            <person name="Finn R."/>
            <person name="Kale V."/>
            <person name="Holt S."/>
            <person name="Cochrane G."/>
            <person name="Meng A."/>
            <person name="Brown T."/>
            <person name="Cohen L."/>
        </authorList>
    </citation>
    <scope>NUCLEOTIDE SEQUENCE</scope>
    <source>
        <strain evidence="3">308</strain>
    </source>
</reference>
<name>A0A7S1FNC9_9STRA</name>
<sequence length="446" mass="49302">MSCYAFESANKNAYVTIRHHELSPSCLFLSDGGDPFEELMKRAAEMSEENKSGASAREKFEVPNGIGFGSLAWGDVDRGFMPTRSSFYQGVSTTSGLNSMDSFDVNDLEDAYLTLLRGGISFADTCESYGAKMRNRKLSSEHLIGRIRSSCLGREKGIGQPILSNKFVPKLMSRSFDAFDVRAGSDAVLRACRASADRMEVGVIDLYQLSAPTYLYAGGRTALIAGLAGCVQSGLCRRVGVSNMNAKKVQHFYDRLRDDHGIRLATNQVSLSLVNRKVIFDGTVDYCEKMGVTVVAHTPLAGGLASGLYTEANPTGGDRTARLDKFNMKDLRKFAPIHEALDVVCDMCDRRVKKELRAKMKQAKDLAERNPRKFQKPKDKVINDVTPAQVSINWVRAKGAVPIPGIKNKQDANELLDCLRFELTDDEVAMLDRAADIVDGYRRRYP</sequence>
<keyword evidence="1" id="KW-0560">Oxidoreductase</keyword>
<dbReference type="Gene3D" id="3.20.20.100">
    <property type="entry name" value="NADP-dependent oxidoreductase domain"/>
    <property type="match status" value="1"/>
</dbReference>
<evidence type="ECO:0000313" key="3">
    <source>
        <dbReference type="EMBL" id="CAD8877518.1"/>
    </source>
</evidence>
<organism evidence="3">
    <name type="scientific">Corethron hystrix</name>
    <dbReference type="NCBI Taxonomy" id="216773"/>
    <lineage>
        <taxon>Eukaryota</taxon>
        <taxon>Sar</taxon>
        <taxon>Stramenopiles</taxon>
        <taxon>Ochrophyta</taxon>
        <taxon>Bacillariophyta</taxon>
        <taxon>Coscinodiscophyceae</taxon>
        <taxon>Corethrophycidae</taxon>
        <taxon>Corethrales</taxon>
        <taxon>Corethraceae</taxon>
        <taxon>Corethron</taxon>
    </lineage>
</organism>
<evidence type="ECO:0000259" key="2">
    <source>
        <dbReference type="Pfam" id="PF00248"/>
    </source>
</evidence>
<dbReference type="AlphaFoldDB" id="A0A7S1FNC9"/>
<dbReference type="GO" id="GO:0005737">
    <property type="term" value="C:cytoplasm"/>
    <property type="evidence" value="ECO:0007669"/>
    <property type="project" value="TreeGrafter"/>
</dbReference>
<dbReference type="PANTHER" id="PTHR43625:SF5">
    <property type="entry name" value="PYRIDOXAL REDUCTASE, CHLOROPLASTIC"/>
    <property type="match status" value="1"/>
</dbReference>
<dbReference type="PANTHER" id="PTHR43625">
    <property type="entry name" value="AFLATOXIN B1 ALDEHYDE REDUCTASE"/>
    <property type="match status" value="1"/>
</dbReference>
<protein>
    <recommendedName>
        <fullName evidence="2">NADP-dependent oxidoreductase domain-containing protein</fullName>
    </recommendedName>
</protein>
<dbReference type="InterPro" id="IPR023210">
    <property type="entry name" value="NADP_OxRdtase_dom"/>
</dbReference>
<proteinExistence type="predicted"/>